<dbReference type="GeneID" id="90533963"/>
<dbReference type="InterPro" id="IPR001466">
    <property type="entry name" value="Beta-lactam-related"/>
</dbReference>
<feature type="domain" description="Beta-lactamase-related" evidence="3">
    <location>
        <begin position="18"/>
        <end position="341"/>
    </location>
</feature>
<evidence type="ECO:0000256" key="2">
    <source>
        <dbReference type="ARBA" id="ARBA00023136"/>
    </source>
</evidence>
<dbReference type="Proteomes" id="UP001524473">
    <property type="component" value="Unassembled WGS sequence"/>
</dbReference>
<proteinExistence type="predicted"/>
<comment type="subcellular location">
    <subcellularLocation>
        <location evidence="1">Membrane</location>
    </subcellularLocation>
</comment>
<dbReference type="PANTHER" id="PTHR46825:SF11">
    <property type="entry name" value="PENICILLIN-BINDING PROTEIN 4"/>
    <property type="match status" value="1"/>
</dbReference>
<evidence type="ECO:0000256" key="1">
    <source>
        <dbReference type="ARBA" id="ARBA00004370"/>
    </source>
</evidence>
<dbReference type="InterPro" id="IPR050491">
    <property type="entry name" value="AmpC-like"/>
</dbReference>
<dbReference type="Gene3D" id="3.40.710.10">
    <property type="entry name" value="DD-peptidase/beta-lactamase superfamily"/>
    <property type="match status" value="1"/>
</dbReference>
<sequence length="367" mass="41333">MQEYLEKLCKEWAEKHNFSGVCRLRVGKEQSFCEAYGYANRAFHIPNRTDTRFDMASITKLFTAVAVLQLVEQGKLRLDDRITEVIDLSGTEIPGDVTVEQLLNHTSGIADDADEEAGEDYAALFLDSPNYGIRECRDFLRNFAYKKPNFAAGTHVRYCNCSFILLGLAIEKITGMTYRGYVCRHVFEKAGMNSSGFPSMDEVNENTAEGYRSILGPDGKAAGYRKNIYSYPPRGTPDGGAYVTAGDLDRFLTALCSGLLLGRKASASLLRPHCAFTRPEDWYGIPGLYERNGYAFEFLMRDGHTEPFCMYKDGQNAGVSAKVSYYPERDISLILLSNQDCNVWEMTRLIQLELYSRFYAGAEKKPE</sequence>
<evidence type="ECO:0000259" key="3">
    <source>
        <dbReference type="Pfam" id="PF00144"/>
    </source>
</evidence>
<gene>
    <name evidence="4" type="ORF">NE695_04445</name>
</gene>
<dbReference type="PANTHER" id="PTHR46825">
    <property type="entry name" value="D-ALANYL-D-ALANINE-CARBOXYPEPTIDASE/ENDOPEPTIDASE AMPH"/>
    <property type="match status" value="1"/>
</dbReference>
<comment type="caution">
    <text evidence="4">The sequence shown here is derived from an EMBL/GenBank/DDBJ whole genome shotgun (WGS) entry which is preliminary data.</text>
</comment>
<dbReference type="InterPro" id="IPR012338">
    <property type="entry name" value="Beta-lactam/transpept-like"/>
</dbReference>
<keyword evidence="5" id="KW-1185">Reference proteome</keyword>
<dbReference type="SUPFAM" id="SSF56601">
    <property type="entry name" value="beta-lactamase/transpeptidase-like"/>
    <property type="match status" value="1"/>
</dbReference>
<dbReference type="RefSeq" id="WP_066867481.1">
    <property type="nucleotide sequence ID" value="NZ_CABKVV010000014.1"/>
</dbReference>
<keyword evidence="2" id="KW-0472">Membrane</keyword>
<reference evidence="4 5" key="1">
    <citation type="submission" date="2022-06" db="EMBL/GenBank/DDBJ databases">
        <title>Isolation of gut microbiota from human fecal samples.</title>
        <authorList>
            <person name="Pamer E.G."/>
            <person name="Barat B."/>
            <person name="Waligurski E."/>
            <person name="Medina S."/>
            <person name="Paddock L."/>
            <person name="Mostad J."/>
        </authorList>
    </citation>
    <scope>NUCLEOTIDE SEQUENCE [LARGE SCALE GENOMIC DNA]</scope>
    <source>
        <strain evidence="4 5">DFI.9.73</strain>
    </source>
</reference>
<evidence type="ECO:0000313" key="5">
    <source>
        <dbReference type="Proteomes" id="UP001524473"/>
    </source>
</evidence>
<name>A0ABT1RWV4_9FIRM</name>
<dbReference type="EMBL" id="JANFZH010000007">
    <property type="protein sequence ID" value="MCQ4839162.1"/>
    <property type="molecule type" value="Genomic_DNA"/>
</dbReference>
<evidence type="ECO:0000313" key="4">
    <source>
        <dbReference type="EMBL" id="MCQ4839162.1"/>
    </source>
</evidence>
<organism evidence="4 5">
    <name type="scientific">Neglectibacter timonensis</name>
    <dbReference type="NCBI Taxonomy" id="1776382"/>
    <lineage>
        <taxon>Bacteria</taxon>
        <taxon>Bacillati</taxon>
        <taxon>Bacillota</taxon>
        <taxon>Clostridia</taxon>
        <taxon>Eubacteriales</taxon>
        <taxon>Oscillospiraceae</taxon>
        <taxon>Neglectibacter</taxon>
    </lineage>
</organism>
<accession>A0ABT1RWV4</accession>
<dbReference type="Pfam" id="PF00144">
    <property type="entry name" value="Beta-lactamase"/>
    <property type="match status" value="1"/>
</dbReference>
<protein>
    <submittedName>
        <fullName evidence="4">Beta-lactamase family protein</fullName>
    </submittedName>
</protein>